<accession>A0AA48I6K7</accession>
<dbReference type="Pfam" id="PF13671">
    <property type="entry name" value="AAA_33"/>
    <property type="match status" value="1"/>
</dbReference>
<name>A0AA48I6K7_9ALTE</name>
<evidence type="ECO:0000313" key="1">
    <source>
        <dbReference type="EMBL" id="BDX06870.1"/>
    </source>
</evidence>
<protein>
    <recommendedName>
        <fullName evidence="3">Uridine kinase</fullName>
    </recommendedName>
</protein>
<dbReference type="InterPro" id="IPR027417">
    <property type="entry name" value="P-loop_NTPase"/>
</dbReference>
<proteinExistence type="predicted"/>
<evidence type="ECO:0000313" key="2">
    <source>
        <dbReference type="Proteomes" id="UP001333710"/>
    </source>
</evidence>
<dbReference type="Gene3D" id="3.40.50.300">
    <property type="entry name" value="P-loop containing nucleotide triphosphate hydrolases"/>
    <property type="match status" value="1"/>
</dbReference>
<dbReference type="AlphaFoldDB" id="A0AA48I6K7"/>
<dbReference type="KEGG" id="pmaw:MACH26_23910"/>
<sequence>MKVVAISGVSGSGKTTLVKLLSEHFSCPYLLFDDYVEKHTYPKDMKAWLHQGANLSELKTPGFVKALKAIKQDNAYPYVFIEEPFARCRESIAVFIDVAVFLDTPLEVCLSRVIQRNFEHANGDSATQVLTYLTNYDDHLREIYIETAAQAKSTSDFVVDGNLSTDATTKLLKDWLNNN</sequence>
<evidence type="ECO:0008006" key="3">
    <source>
        <dbReference type="Google" id="ProtNLM"/>
    </source>
</evidence>
<dbReference type="SUPFAM" id="SSF52540">
    <property type="entry name" value="P-loop containing nucleoside triphosphate hydrolases"/>
    <property type="match status" value="1"/>
</dbReference>
<dbReference type="EMBL" id="AP027272">
    <property type="protein sequence ID" value="BDX06870.1"/>
    <property type="molecule type" value="Genomic_DNA"/>
</dbReference>
<dbReference type="Proteomes" id="UP001333710">
    <property type="component" value="Chromosome"/>
</dbReference>
<reference evidence="1" key="1">
    <citation type="submission" date="2023-01" db="EMBL/GenBank/DDBJ databases">
        <title>Complete genome sequence of Planctobacterium marinum strain Dej080120_11.</title>
        <authorList>
            <person name="Ueki S."/>
            <person name="Maruyama F."/>
        </authorList>
    </citation>
    <scope>NUCLEOTIDE SEQUENCE</scope>
    <source>
        <strain evidence="1">Dej080120_11</strain>
    </source>
</reference>
<gene>
    <name evidence="1" type="primary">udk_2</name>
    <name evidence="1" type="ORF">MACH26_23910</name>
</gene>
<organism evidence="1 2">
    <name type="scientific">Planctobacterium marinum</name>
    <dbReference type="NCBI Taxonomy" id="1631968"/>
    <lineage>
        <taxon>Bacteria</taxon>
        <taxon>Pseudomonadati</taxon>
        <taxon>Pseudomonadota</taxon>
        <taxon>Gammaproteobacteria</taxon>
        <taxon>Alteromonadales</taxon>
        <taxon>Alteromonadaceae</taxon>
        <taxon>Planctobacterium</taxon>
    </lineage>
</organism>
<keyword evidence="2" id="KW-1185">Reference proteome</keyword>